<reference evidence="8" key="1">
    <citation type="journal article" date="2024" name="IScience">
        <title>Strigolactones Initiate the Formation of Haustorium-like Structures in Castilleja.</title>
        <authorList>
            <person name="Buerger M."/>
            <person name="Peterson D."/>
            <person name="Chory J."/>
        </authorList>
    </citation>
    <scope>NUCLEOTIDE SEQUENCE [LARGE SCALE GENOMIC DNA]</scope>
</reference>
<dbReference type="SUPFAM" id="SSF54171">
    <property type="entry name" value="DNA-binding domain"/>
    <property type="match status" value="1"/>
</dbReference>
<protein>
    <recommendedName>
        <fullName evidence="9">MBD domain-containing protein</fullName>
    </recommendedName>
</protein>
<dbReference type="Proteomes" id="UP001632038">
    <property type="component" value="Unassembled WGS sequence"/>
</dbReference>
<keyword evidence="4" id="KW-0804">Transcription</keyword>
<evidence type="ECO:0000256" key="3">
    <source>
        <dbReference type="ARBA" id="ARBA00023125"/>
    </source>
</evidence>
<evidence type="ECO:0008006" key="9">
    <source>
        <dbReference type="Google" id="ProtNLM"/>
    </source>
</evidence>
<dbReference type="InterPro" id="IPR016177">
    <property type="entry name" value="DNA-bd_dom_sf"/>
</dbReference>
<evidence type="ECO:0000256" key="1">
    <source>
        <dbReference type="ARBA" id="ARBA00004123"/>
    </source>
</evidence>
<keyword evidence="2" id="KW-0805">Transcription regulation</keyword>
<evidence type="ECO:0000256" key="2">
    <source>
        <dbReference type="ARBA" id="ARBA00023015"/>
    </source>
</evidence>
<dbReference type="GO" id="GO:0005634">
    <property type="term" value="C:nucleus"/>
    <property type="evidence" value="ECO:0007669"/>
    <property type="project" value="UniProtKB-SubCell"/>
</dbReference>
<accession>A0ABD3DHD6</accession>
<evidence type="ECO:0000313" key="8">
    <source>
        <dbReference type="Proteomes" id="UP001632038"/>
    </source>
</evidence>
<proteinExistence type="predicted"/>
<evidence type="ECO:0000256" key="4">
    <source>
        <dbReference type="ARBA" id="ARBA00023163"/>
    </source>
</evidence>
<organism evidence="7 8">
    <name type="scientific">Castilleja foliolosa</name>
    <dbReference type="NCBI Taxonomy" id="1961234"/>
    <lineage>
        <taxon>Eukaryota</taxon>
        <taxon>Viridiplantae</taxon>
        <taxon>Streptophyta</taxon>
        <taxon>Embryophyta</taxon>
        <taxon>Tracheophyta</taxon>
        <taxon>Spermatophyta</taxon>
        <taxon>Magnoliopsida</taxon>
        <taxon>eudicotyledons</taxon>
        <taxon>Gunneridae</taxon>
        <taxon>Pentapetalae</taxon>
        <taxon>asterids</taxon>
        <taxon>lamiids</taxon>
        <taxon>Lamiales</taxon>
        <taxon>Orobanchaceae</taxon>
        <taxon>Pedicularideae</taxon>
        <taxon>Castillejinae</taxon>
        <taxon>Castilleja</taxon>
    </lineage>
</organism>
<evidence type="ECO:0000256" key="6">
    <source>
        <dbReference type="SAM" id="MobiDB-lite"/>
    </source>
</evidence>
<comment type="subcellular location">
    <subcellularLocation>
        <location evidence="1">Nucleus</location>
    </subcellularLocation>
</comment>
<comment type="caution">
    <text evidence="7">The sequence shown here is derived from an EMBL/GenBank/DDBJ whole genome shotgun (WGS) entry which is preliminary data.</text>
</comment>
<keyword evidence="5" id="KW-0539">Nucleus</keyword>
<feature type="region of interest" description="Disordered" evidence="6">
    <location>
        <begin position="127"/>
        <end position="161"/>
    </location>
</feature>
<evidence type="ECO:0000256" key="5">
    <source>
        <dbReference type="ARBA" id="ARBA00023242"/>
    </source>
</evidence>
<dbReference type="GO" id="GO:0003677">
    <property type="term" value="F:DNA binding"/>
    <property type="evidence" value="ECO:0007669"/>
    <property type="project" value="UniProtKB-KW"/>
</dbReference>
<sequence>MATDNNPWNHNVVANAPSSKPAYFCHLQFPQTLPHCKSSIPSSVLNKQSSMAAPSSSQPKFEVPEGWVMETKRNKKGQLVKSYANIKGQRFYSESDLMSYINYAKESGLSIYAPDFVPPTTGPFAKRTAKVETASSSKRKRTTKSNVHVVGPASKHNQKEADEVVTEDEFLCASALLEFSGQNNVTPGSDERRTSRRISGRQPELQLDFDLKRPLESIIKNKRHKSRH</sequence>
<keyword evidence="3" id="KW-0238">DNA-binding</keyword>
<evidence type="ECO:0000313" key="7">
    <source>
        <dbReference type="EMBL" id="KAL3641736.1"/>
    </source>
</evidence>
<gene>
    <name evidence="7" type="ORF">CASFOL_012551</name>
</gene>
<keyword evidence="8" id="KW-1185">Reference proteome</keyword>
<dbReference type="Gene3D" id="3.30.890.10">
    <property type="entry name" value="Methyl-cpg-binding Protein 2, Chain A"/>
    <property type="match status" value="1"/>
</dbReference>
<dbReference type="EMBL" id="JAVIJP010000016">
    <property type="protein sequence ID" value="KAL3641736.1"/>
    <property type="molecule type" value="Genomic_DNA"/>
</dbReference>
<feature type="region of interest" description="Disordered" evidence="6">
    <location>
        <begin position="182"/>
        <end position="228"/>
    </location>
</feature>
<dbReference type="AlphaFoldDB" id="A0ABD3DHD6"/>
<name>A0ABD3DHD6_9LAMI</name>